<protein>
    <recommendedName>
        <fullName evidence="5">Cell division protein ZapD</fullName>
    </recommendedName>
    <alternativeName>
        <fullName evidence="5">Z ring-associated protein D</fullName>
    </alternativeName>
</protein>
<comment type="caution">
    <text evidence="6">The sequence shown here is derived from an EMBL/GenBank/DDBJ whole genome shotgun (WGS) entry which is preliminary data.</text>
</comment>
<dbReference type="GO" id="GO:0043093">
    <property type="term" value="P:FtsZ-dependent cytokinesis"/>
    <property type="evidence" value="ECO:0007669"/>
    <property type="project" value="UniProtKB-UniRule"/>
</dbReference>
<comment type="similarity">
    <text evidence="5">Belongs to the ZapD family.</text>
</comment>
<dbReference type="InterPro" id="IPR009777">
    <property type="entry name" value="ZapD"/>
</dbReference>
<dbReference type="GO" id="GO:0000917">
    <property type="term" value="P:division septum assembly"/>
    <property type="evidence" value="ECO:0007669"/>
    <property type="project" value="UniProtKB-KW"/>
</dbReference>
<keyword evidence="1 5" id="KW-0963">Cytoplasm</keyword>
<evidence type="ECO:0000313" key="7">
    <source>
        <dbReference type="Proteomes" id="UP000637423"/>
    </source>
</evidence>
<evidence type="ECO:0000256" key="4">
    <source>
        <dbReference type="ARBA" id="ARBA00023306"/>
    </source>
</evidence>
<dbReference type="Gene3D" id="2.60.440.10">
    <property type="entry name" value="YacF-like domains"/>
    <property type="match status" value="1"/>
</dbReference>
<dbReference type="GO" id="GO:0032153">
    <property type="term" value="C:cell division site"/>
    <property type="evidence" value="ECO:0007669"/>
    <property type="project" value="TreeGrafter"/>
</dbReference>
<accession>A0A916UPJ2</accession>
<evidence type="ECO:0000313" key="6">
    <source>
        <dbReference type="EMBL" id="GGC81954.1"/>
    </source>
</evidence>
<comment type="subunit">
    <text evidence="5">Interacts with FtsZ.</text>
</comment>
<dbReference type="CDD" id="cd15841">
    <property type="entry name" value="SNARE_Qc"/>
    <property type="match status" value="1"/>
</dbReference>
<dbReference type="InterPro" id="IPR027462">
    <property type="entry name" value="ZapD_C"/>
</dbReference>
<evidence type="ECO:0000256" key="3">
    <source>
        <dbReference type="ARBA" id="ARBA00023210"/>
    </source>
</evidence>
<dbReference type="Pfam" id="PF07072">
    <property type="entry name" value="ZapD"/>
    <property type="match status" value="1"/>
</dbReference>
<name>A0A916UPJ2_9BURK</name>
<reference evidence="6" key="2">
    <citation type="submission" date="2020-09" db="EMBL/GenBank/DDBJ databases">
        <authorList>
            <person name="Sun Q."/>
            <person name="Zhou Y."/>
        </authorList>
    </citation>
    <scope>NUCLEOTIDE SEQUENCE</scope>
    <source>
        <strain evidence="6">CGMCC 1.10998</strain>
    </source>
</reference>
<dbReference type="SUPFAM" id="SSF160950">
    <property type="entry name" value="YacF-like"/>
    <property type="match status" value="1"/>
</dbReference>
<dbReference type="Gene3D" id="1.10.3900.10">
    <property type="entry name" value="YacF-like"/>
    <property type="match status" value="1"/>
</dbReference>
<dbReference type="PANTHER" id="PTHR39455">
    <property type="entry name" value="CELL DIVISION PROTEIN ZAPD"/>
    <property type="match status" value="1"/>
</dbReference>
<dbReference type="HAMAP" id="MF_01092">
    <property type="entry name" value="ZapD"/>
    <property type="match status" value="1"/>
</dbReference>
<keyword evidence="2 5" id="KW-0132">Cell division</keyword>
<keyword evidence="4 5" id="KW-0131">Cell cycle</keyword>
<reference evidence="6" key="1">
    <citation type="journal article" date="2014" name="Int. J. Syst. Evol. Microbiol.">
        <title>Complete genome sequence of Corynebacterium casei LMG S-19264T (=DSM 44701T), isolated from a smear-ripened cheese.</title>
        <authorList>
            <consortium name="US DOE Joint Genome Institute (JGI-PGF)"/>
            <person name="Walter F."/>
            <person name="Albersmeier A."/>
            <person name="Kalinowski J."/>
            <person name="Ruckert C."/>
        </authorList>
    </citation>
    <scope>NUCLEOTIDE SEQUENCE</scope>
    <source>
        <strain evidence="6">CGMCC 1.10998</strain>
    </source>
</reference>
<gene>
    <name evidence="5 6" type="primary">zapD</name>
    <name evidence="6" type="ORF">GCM10011396_31540</name>
</gene>
<comment type="subcellular location">
    <subcellularLocation>
        <location evidence="5">Cytoplasm</location>
    </subcellularLocation>
    <text evidence="5">Localizes to mid-cell in an FtsZ-dependent manner.</text>
</comment>
<organism evidence="6 7">
    <name type="scientific">Undibacterium terreum</name>
    <dbReference type="NCBI Taxonomy" id="1224302"/>
    <lineage>
        <taxon>Bacteria</taxon>
        <taxon>Pseudomonadati</taxon>
        <taxon>Pseudomonadota</taxon>
        <taxon>Betaproteobacteria</taxon>
        <taxon>Burkholderiales</taxon>
        <taxon>Oxalobacteraceae</taxon>
        <taxon>Undibacterium</taxon>
    </lineage>
</organism>
<dbReference type="AlphaFoldDB" id="A0A916UPJ2"/>
<dbReference type="InterPro" id="IPR036268">
    <property type="entry name" value="ZapD_sf"/>
</dbReference>
<dbReference type="NCBIfam" id="NF003656">
    <property type="entry name" value="PRK05287.1-4"/>
    <property type="match status" value="1"/>
</dbReference>
<evidence type="ECO:0000256" key="2">
    <source>
        <dbReference type="ARBA" id="ARBA00022618"/>
    </source>
</evidence>
<dbReference type="EMBL" id="BMED01000003">
    <property type="protein sequence ID" value="GGC81954.1"/>
    <property type="molecule type" value="Genomic_DNA"/>
</dbReference>
<dbReference type="GO" id="GO:0005737">
    <property type="term" value="C:cytoplasm"/>
    <property type="evidence" value="ECO:0007669"/>
    <property type="project" value="UniProtKB-SubCell"/>
</dbReference>
<sequence>MHTNPTSIVYEYPFNERIRTLLRLEDLYEKFSFFLHQPDPMQHHVALSTIFEMLEVAGRADLKSDLLQELERQKHTLISFRSNPNVQADMLDRILEDVDKASSALMASQGKTGQNVRDNEWLMSIRGRTIIPGGACEFDLPSYHAWQKNSPEKRFADISAWFAPIAPLFDAINIVLRLLRESGVTTKVIAQAGSYQQMLQGKIYQLLRVNVSQEMGAIPEISANKYMLWIRFMSQDGDMKPKAFESDIPFDLTLCNF</sequence>
<dbReference type="PANTHER" id="PTHR39455:SF1">
    <property type="entry name" value="CELL DIVISION PROTEIN ZAPD"/>
    <property type="match status" value="1"/>
</dbReference>
<dbReference type="RefSeq" id="WP_188567057.1">
    <property type="nucleotide sequence ID" value="NZ_BMED01000003.1"/>
</dbReference>
<evidence type="ECO:0000256" key="1">
    <source>
        <dbReference type="ARBA" id="ARBA00022490"/>
    </source>
</evidence>
<comment type="function">
    <text evidence="5">Cell division factor that enhances FtsZ-ring assembly. Directly interacts with FtsZ and promotes bundling of FtsZ protofilaments, with a reduction in FtsZ GTPase activity.</text>
</comment>
<proteinExistence type="inferred from homology"/>
<keyword evidence="3 5" id="KW-0717">Septation</keyword>
<dbReference type="Proteomes" id="UP000637423">
    <property type="component" value="Unassembled WGS sequence"/>
</dbReference>
<evidence type="ECO:0000256" key="5">
    <source>
        <dbReference type="HAMAP-Rule" id="MF_01092"/>
    </source>
</evidence>
<keyword evidence="7" id="KW-1185">Reference proteome</keyword>